<sequence length="47" mass="5770">MPITTFDFESFFFHRGFSLKKKEILKDLDRIKKQEDFVLKTFYTLYG</sequence>
<reference evidence="1" key="1">
    <citation type="submission" date="2013-05" db="EMBL/GenBank/DDBJ databases">
        <authorList>
            <person name="Harkins D.M."/>
            <person name="Durkin A.S."/>
            <person name="Brinkac L.M."/>
            <person name="Haft D.H."/>
            <person name="Selengut J.D."/>
            <person name="Sanka R."/>
            <person name="DePew J."/>
            <person name="Purushe J."/>
            <person name="Hartskeerl R.A."/>
            <person name="Ahmed A."/>
            <person name="van der Linden H."/>
            <person name="Goris M.G.A."/>
            <person name="Vinetz J.M."/>
            <person name="Sutton G.G."/>
            <person name="Nierman W.C."/>
            <person name="Fouts D.E."/>
        </authorList>
    </citation>
    <scope>NUCLEOTIDE SEQUENCE [LARGE SCALE GENOMIC DNA]</scope>
    <source>
        <strain evidence="1">L 60</strain>
    </source>
</reference>
<dbReference type="EMBL" id="AHMT02000049">
    <property type="protein sequence ID" value="EQA61583.1"/>
    <property type="molecule type" value="Genomic_DNA"/>
</dbReference>
<dbReference type="Proteomes" id="UP000018747">
    <property type="component" value="Unassembled WGS sequence"/>
</dbReference>
<keyword evidence="2" id="KW-1185">Reference proteome</keyword>
<gene>
    <name evidence="1" type="ORF">LEP1GSC062_2598</name>
</gene>
<evidence type="ECO:0000313" key="2">
    <source>
        <dbReference type="Proteomes" id="UP000018747"/>
    </source>
</evidence>
<evidence type="ECO:0000313" key="1">
    <source>
        <dbReference type="EMBL" id="EQA61583.1"/>
    </source>
</evidence>
<organism evidence="1 2">
    <name type="scientific">Leptospira alexanderi serovar Manhao 3 str. L 60</name>
    <dbReference type="NCBI Taxonomy" id="1049759"/>
    <lineage>
        <taxon>Bacteria</taxon>
        <taxon>Pseudomonadati</taxon>
        <taxon>Spirochaetota</taxon>
        <taxon>Spirochaetia</taxon>
        <taxon>Leptospirales</taxon>
        <taxon>Leptospiraceae</taxon>
        <taxon>Leptospira</taxon>
    </lineage>
</organism>
<name>V6IBQ7_9LEPT</name>
<accession>V6IBQ7</accession>
<dbReference type="AlphaFoldDB" id="V6IBQ7"/>
<protein>
    <submittedName>
        <fullName evidence="1">Uncharacterized protein</fullName>
    </submittedName>
</protein>
<comment type="caution">
    <text evidence="1">The sequence shown here is derived from an EMBL/GenBank/DDBJ whole genome shotgun (WGS) entry which is preliminary data.</text>
</comment>
<proteinExistence type="predicted"/>